<proteinExistence type="inferred from homology"/>
<feature type="region of interest" description="Disordered" evidence="19">
    <location>
        <begin position="682"/>
        <end position="701"/>
    </location>
</feature>
<dbReference type="Proteomes" id="UP000316270">
    <property type="component" value="Chromosome 16"/>
</dbReference>
<dbReference type="GO" id="GO:0071555">
    <property type="term" value="P:cell wall organization"/>
    <property type="evidence" value="ECO:0007669"/>
    <property type="project" value="UniProtKB-KW"/>
</dbReference>
<keyword evidence="10" id="KW-0833">Ubl conjugation pathway</keyword>
<dbReference type="PROSITE" id="PS50089">
    <property type="entry name" value="ZF_RING_2"/>
    <property type="match status" value="1"/>
</dbReference>
<dbReference type="InterPro" id="IPR016135">
    <property type="entry name" value="UBQ-conjugating_enzyme/RWD"/>
</dbReference>
<evidence type="ECO:0000256" key="4">
    <source>
        <dbReference type="ARBA" id="ARBA00022525"/>
    </source>
</evidence>
<feature type="domain" description="RWD" evidence="21">
    <location>
        <begin position="11"/>
        <end position="153"/>
    </location>
</feature>
<dbReference type="InterPro" id="IPR017907">
    <property type="entry name" value="Znf_RING_CS"/>
</dbReference>
<keyword evidence="12" id="KW-0862">Zinc</keyword>
<dbReference type="SUPFAM" id="SSF51126">
    <property type="entry name" value="Pectin lyase-like"/>
    <property type="match status" value="1"/>
</dbReference>
<dbReference type="InterPro" id="IPR000743">
    <property type="entry name" value="Glyco_hydro_28"/>
</dbReference>
<dbReference type="GO" id="GO:0016740">
    <property type="term" value="F:transferase activity"/>
    <property type="evidence" value="ECO:0007669"/>
    <property type="project" value="UniProtKB-KW"/>
</dbReference>
<dbReference type="InterPro" id="IPR002867">
    <property type="entry name" value="IBR_dom"/>
</dbReference>
<keyword evidence="9 17" id="KW-0863">Zinc-finger</keyword>
<keyword evidence="4" id="KW-0964">Secreted</keyword>
<evidence type="ECO:0000259" key="21">
    <source>
        <dbReference type="PROSITE" id="PS50908"/>
    </source>
</evidence>
<dbReference type="Pfam" id="PF05773">
    <property type="entry name" value="RWD"/>
    <property type="match status" value="1"/>
</dbReference>
<dbReference type="GO" id="GO:0004650">
    <property type="term" value="F:polygalacturonase activity"/>
    <property type="evidence" value="ECO:0007669"/>
    <property type="project" value="InterPro"/>
</dbReference>
<keyword evidence="14 18" id="KW-0326">Glycosidase</keyword>
<sequence>MAYDAEDEREEELSSISAIFPELIVDPANPFSASLEITVTPADPIKVRFPPLSDGSINPLPPAPNDLTGLDVSARQDVHTLSYLPPVQLQLELPKGYPEIQAPIVKLTTSLNWLPATILEQLQEQAAVLWDEHGHVQIVFAYIDHIQQAAETVFGVGHGTLDVNHDLKIPLLDFDIKTKRQKFEQETFDCGICLEPKKGSSCYRLQKCAHVFCVECLQDFYVNAITEGDIASVKCLAPDCGIERDNNTRRAKKAARTLGPNELLQIPIERSIVQRYVDLKRKKKLESSKDTVYCPRQWCQGPASVKRRVKKDISQFDDEESADESEAPPVETEKAVEDKAVAVNDRLRICEDCDYAFCRICLLGWHGEFVRCWPKSTTELNEADQASYDYIRLHTSPCPTCSSPSQKTHGCNHMNCYQCNTHFCYLCSAWLDPQNPYKHFNDKKIGCYQRLWELEEGDDGNGNVRFEGARGWEAAAAAADAADEEERLRQQEQQQDAPNVGELAAEAQPQDVPPAPIPAPLPAPLPAPEPEPAEVANLEIPDVHALLHMDEAQIREIMNNLPDDAAEQLLVDLVAAAEIENGHPAQGQPGWRIPGLAQREPGRPRQQRLPRLGGGVRFARAAGGYDARWVNDGHAARREIAALGQQNFLRRIRREEGLDGVPDLGEEGDHEIDDVVGHQFAEPEDPVEEPPAFAIVPPRGRGGRNGRKRIMNYTSILHNGALSPRAATPTVTVRTGILICQRWRFGGDNITFLGHGYGTLDGAGQVWYDFANGTNNYPNRPHQLTIAQTTNSYFSGLRFLQSQMWTMTIIHAQNILLEDIYINSTDTERGVGFEFSSLNTDGADTIYADNITMRRWTVDNGDDSISMKANSTNILIEDCDFYTGLGVAIGSIGQYDGVYETIENVTARNISINHMRYGAYIKTWTGNSTGYPPNGGGGGLGYAANITFADFTLNNASGIYAVTQCTSYNGASGGCDTSLFNLRDITLRNWSGTTTSDVIAAIQCSGASPCTGMTIENVEGIVDTVNSPNIISQLAEMLLWAADREARMFKTTPVIDVLVAITLG</sequence>
<reference evidence="23 24" key="1">
    <citation type="submission" date="2019-07" db="EMBL/GenBank/DDBJ databases">
        <title>Finished genome of Venturia effusa.</title>
        <authorList>
            <person name="Young C.A."/>
            <person name="Cox M.P."/>
            <person name="Ganley A.R.D."/>
            <person name="David W.J."/>
        </authorList>
    </citation>
    <scope>NUCLEOTIDE SEQUENCE [LARGE SCALE GENOMIC DNA]</scope>
    <source>
        <strain evidence="24">albino</strain>
    </source>
</reference>
<evidence type="ECO:0000313" key="24">
    <source>
        <dbReference type="Proteomes" id="UP000316270"/>
    </source>
</evidence>
<dbReference type="Gene3D" id="3.10.110.10">
    <property type="entry name" value="Ubiquitin Conjugating Enzyme"/>
    <property type="match status" value="1"/>
</dbReference>
<dbReference type="Pfam" id="PF00295">
    <property type="entry name" value="Glyco_hydro_28"/>
    <property type="match status" value="1"/>
</dbReference>
<evidence type="ECO:0000256" key="8">
    <source>
        <dbReference type="ARBA" id="ARBA00022737"/>
    </source>
</evidence>
<dbReference type="InterPro" id="IPR001841">
    <property type="entry name" value="Znf_RING"/>
</dbReference>
<dbReference type="Pfam" id="PF01485">
    <property type="entry name" value="IBR"/>
    <property type="match status" value="1"/>
</dbReference>
<keyword evidence="6" id="KW-0479">Metal-binding</keyword>
<keyword evidence="11 18" id="KW-0378">Hydrolase</keyword>
<evidence type="ECO:0000256" key="13">
    <source>
        <dbReference type="ARBA" id="ARBA00023180"/>
    </source>
</evidence>
<dbReference type="InterPro" id="IPR011050">
    <property type="entry name" value="Pectin_lyase_fold/virulence"/>
</dbReference>
<evidence type="ECO:0000256" key="19">
    <source>
        <dbReference type="SAM" id="MobiDB-lite"/>
    </source>
</evidence>
<feature type="compositionally biased region" description="Pro residues" evidence="19">
    <location>
        <begin position="511"/>
        <end position="530"/>
    </location>
</feature>
<feature type="domain" description="RING-type" evidence="22">
    <location>
        <begin position="186"/>
        <end position="451"/>
    </location>
</feature>
<dbReference type="EMBL" id="CP042200">
    <property type="protein sequence ID" value="QDS76924.1"/>
    <property type="molecule type" value="Genomic_DNA"/>
</dbReference>
<comment type="similarity">
    <text evidence="16">Belongs to the RBR family. RNF14 subfamily.</text>
</comment>
<evidence type="ECO:0000256" key="16">
    <source>
        <dbReference type="ARBA" id="ARBA00044508"/>
    </source>
</evidence>
<keyword evidence="13" id="KW-0325">Glycoprotein</keyword>
<dbReference type="Gene3D" id="1.20.120.1750">
    <property type="match status" value="1"/>
</dbReference>
<evidence type="ECO:0000259" key="20">
    <source>
        <dbReference type="PROSITE" id="PS50089"/>
    </source>
</evidence>
<evidence type="ECO:0000256" key="15">
    <source>
        <dbReference type="ARBA" id="ARBA00023316"/>
    </source>
</evidence>
<dbReference type="CDD" id="cd23134">
    <property type="entry name" value="RING-HC_ITT1-like"/>
    <property type="match status" value="1"/>
</dbReference>
<evidence type="ECO:0000256" key="6">
    <source>
        <dbReference type="ARBA" id="ARBA00022723"/>
    </source>
</evidence>
<dbReference type="PROSITE" id="PS50908">
    <property type="entry name" value="RWD"/>
    <property type="match status" value="1"/>
</dbReference>
<dbReference type="Gene3D" id="3.30.40.10">
    <property type="entry name" value="Zinc/RING finger domain, C3HC4 (zinc finger)"/>
    <property type="match status" value="1"/>
</dbReference>
<comment type="subcellular location">
    <subcellularLocation>
        <location evidence="1">Secreted</location>
    </subcellularLocation>
</comment>
<evidence type="ECO:0000256" key="14">
    <source>
        <dbReference type="ARBA" id="ARBA00023295"/>
    </source>
</evidence>
<keyword evidence="15" id="KW-0961">Cell wall biogenesis/degradation</keyword>
<dbReference type="InterPro" id="IPR013083">
    <property type="entry name" value="Znf_RING/FYVE/PHD"/>
</dbReference>
<dbReference type="SUPFAM" id="SSF54495">
    <property type="entry name" value="UBC-like"/>
    <property type="match status" value="1"/>
</dbReference>
<comment type="similarity">
    <text evidence="3 18">Belongs to the glycosyl hydrolase 28 family.</text>
</comment>
<evidence type="ECO:0000256" key="12">
    <source>
        <dbReference type="ARBA" id="ARBA00022833"/>
    </source>
</evidence>
<evidence type="ECO:0000259" key="22">
    <source>
        <dbReference type="PROSITE" id="PS51873"/>
    </source>
</evidence>
<feature type="domain" description="RING-type" evidence="20">
    <location>
        <begin position="190"/>
        <end position="235"/>
    </location>
</feature>
<dbReference type="CDD" id="cd23820">
    <property type="entry name" value="RWD_RNF14"/>
    <property type="match status" value="1"/>
</dbReference>
<keyword evidence="7" id="KW-0732">Signal</keyword>
<dbReference type="InterPro" id="IPR012334">
    <property type="entry name" value="Pectin_lyas_fold"/>
</dbReference>
<gene>
    <name evidence="23" type="ORF">FKW77_004449</name>
</gene>
<dbReference type="FunFam" id="3.30.40.10:FF:000416">
    <property type="entry name" value="RBR-type E3 ubiquitin transferase"/>
    <property type="match status" value="1"/>
</dbReference>
<dbReference type="Gene3D" id="2.160.20.10">
    <property type="entry name" value="Single-stranded right-handed beta-helix, Pectin lyase-like"/>
    <property type="match status" value="1"/>
</dbReference>
<dbReference type="Pfam" id="PF22191">
    <property type="entry name" value="IBR_1"/>
    <property type="match status" value="1"/>
</dbReference>
<evidence type="ECO:0000313" key="23">
    <source>
        <dbReference type="EMBL" id="QDS76924.1"/>
    </source>
</evidence>
<evidence type="ECO:0000256" key="1">
    <source>
        <dbReference type="ARBA" id="ARBA00004613"/>
    </source>
</evidence>
<protein>
    <recommendedName>
        <fullName evidence="25">Translation termination inhibitor protein itt1</fullName>
    </recommendedName>
</protein>
<dbReference type="InterPro" id="IPR044066">
    <property type="entry name" value="TRIAD_supradom"/>
</dbReference>
<dbReference type="InterPro" id="IPR047548">
    <property type="entry name" value="Rcat_RBR_RNF14"/>
</dbReference>
<dbReference type="AlphaFoldDB" id="A0A517LMT2"/>
<dbReference type="PANTHER" id="PTHR31736">
    <property type="match status" value="1"/>
</dbReference>
<evidence type="ECO:0008006" key="25">
    <source>
        <dbReference type="Google" id="ProtNLM"/>
    </source>
</evidence>
<evidence type="ECO:0000256" key="3">
    <source>
        <dbReference type="ARBA" id="ARBA00008834"/>
    </source>
</evidence>
<dbReference type="SUPFAM" id="SSF57850">
    <property type="entry name" value="RING/U-box"/>
    <property type="match status" value="2"/>
</dbReference>
<dbReference type="SMART" id="SM00591">
    <property type="entry name" value="RWD"/>
    <property type="match status" value="1"/>
</dbReference>
<dbReference type="PANTHER" id="PTHR31736:SF8">
    <property type="entry name" value="PUTATIVE (AFU_ORTHOLOGUE AFUA_7G06410)-RELATED"/>
    <property type="match status" value="1"/>
</dbReference>
<keyword evidence="8" id="KW-0677">Repeat</keyword>
<dbReference type="InterPro" id="IPR006575">
    <property type="entry name" value="RWD_dom"/>
</dbReference>
<keyword evidence="24" id="KW-1185">Reference proteome</keyword>
<keyword evidence="5" id="KW-0808">Transferase</keyword>
<name>A0A517LMT2_9PEZI</name>
<dbReference type="CDD" id="cd20354">
    <property type="entry name" value="Rcat_RBR_RNF14"/>
    <property type="match status" value="1"/>
</dbReference>
<dbReference type="OrthoDB" id="1431934at2759"/>
<evidence type="ECO:0000256" key="10">
    <source>
        <dbReference type="ARBA" id="ARBA00022786"/>
    </source>
</evidence>
<organism evidence="23 24">
    <name type="scientific">Venturia effusa</name>
    <dbReference type="NCBI Taxonomy" id="50376"/>
    <lineage>
        <taxon>Eukaryota</taxon>
        <taxon>Fungi</taxon>
        <taxon>Dikarya</taxon>
        <taxon>Ascomycota</taxon>
        <taxon>Pezizomycotina</taxon>
        <taxon>Dothideomycetes</taxon>
        <taxon>Pleosporomycetidae</taxon>
        <taxon>Venturiales</taxon>
        <taxon>Venturiaceae</taxon>
        <taxon>Venturia</taxon>
    </lineage>
</organism>
<dbReference type="GO" id="GO:0005576">
    <property type="term" value="C:extracellular region"/>
    <property type="evidence" value="ECO:0007669"/>
    <property type="project" value="UniProtKB-SubCell"/>
</dbReference>
<dbReference type="GO" id="GO:0005975">
    <property type="term" value="P:carbohydrate metabolic process"/>
    <property type="evidence" value="ECO:0007669"/>
    <property type="project" value="InterPro"/>
</dbReference>
<evidence type="ECO:0000256" key="17">
    <source>
        <dbReference type="PROSITE-ProRule" id="PRU00175"/>
    </source>
</evidence>
<accession>A0A517LMT2</accession>
<dbReference type="PROSITE" id="PS51873">
    <property type="entry name" value="TRIAD"/>
    <property type="match status" value="1"/>
</dbReference>
<evidence type="ECO:0000256" key="5">
    <source>
        <dbReference type="ARBA" id="ARBA00022679"/>
    </source>
</evidence>
<dbReference type="SMART" id="SM00647">
    <property type="entry name" value="IBR"/>
    <property type="match status" value="1"/>
</dbReference>
<evidence type="ECO:0000256" key="7">
    <source>
        <dbReference type="ARBA" id="ARBA00022729"/>
    </source>
</evidence>
<dbReference type="STRING" id="50376.A0A517LMT2"/>
<dbReference type="GO" id="GO:0008270">
    <property type="term" value="F:zinc ion binding"/>
    <property type="evidence" value="ECO:0007669"/>
    <property type="project" value="UniProtKB-KW"/>
</dbReference>
<comment type="pathway">
    <text evidence="2">Protein modification; protein ubiquitination.</text>
</comment>
<dbReference type="PROSITE" id="PS00518">
    <property type="entry name" value="ZF_RING_1"/>
    <property type="match status" value="1"/>
</dbReference>
<feature type="region of interest" description="Disordered" evidence="19">
    <location>
        <begin position="480"/>
        <end position="532"/>
    </location>
</feature>
<evidence type="ECO:0000256" key="18">
    <source>
        <dbReference type="RuleBase" id="RU361169"/>
    </source>
</evidence>
<evidence type="ECO:0000256" key="2">
    <source>
        <dbReference type="ARBA" id="ARBA00004906"/>
    </source>
</evidence>
<evidence type="ECO:0000256" key="9">
    <source>
        <dbReference type="ARBA" id="ARBA00022771"/>
    </source>
</evidence>
<evidence type="ECO:0000256" key="11">
    <source>
        <dbReference type="ARBA" id="ARBA00022801"/>
    </source>
</evidence>